<reference evidence="3" key="1">
    <citation type="submission" date="2022-07" db="EMBL/GenBank/DDBJ databases">
        <title>Phylogenomic reconstructions and comparative analyses of Kickxellomycotina fungi.</title>
        <authorList>
            <person name="Reynolds N.K."/>
            <person name="Stajich J.E."/>
            <person name="Barry K."/>
            <person name="Grigoriev I.V."/>
            <person name="Crous P."/>
            <person name="Smith M.E."/>
        </authorList>
    </citation>
    <scope>NUCLEOTIDE SEQUENCE</scope>
    <source>
        <strain evidence="3">RSA 1196</strain>
    </source>
</reference>
<feature type="signal peptide" evidence="2">
    <location>
        <begin position="1"/>
        <end position="20"/>
    </location>
</feature>
<organism evidence="3 4">
    <name type="scientific">Dispira parvispora</name>
    <dbReference type="NCBI Taxonomy" id="1520584"/>
    <lineage>
        <taxon>Eukaryota</taxon>
        <taxon>Fungi</taxon>
        <taxon>Fungi incertae sedis</taxon>
        <taxon>Zoopagomycota</taxon>
        <taxon>Kickxellomycotina</taxon>
        <taxon>Dimargaritomycetes</taxon>
        <taxon>Dimargaritales</taxon>
        <taxon>Dimargaritaceae</taxon>
        <taxon>Dispira</taxon>
    </lineage>
</organism>
<evidence type="ECO:0000313" key="3">
    <source>
        <dbReference type="EMBL" id="KAJ1969080.1"/>
    </source>
</evidence>
<dbReference type="EMBL" id="JANBPY010000097">
    <property type="protein sequence ID" value="KAJ1969080.1"/>
    <property type="molecule type" value="Genomic_DNA"/>
</dbReference>
<keyword evidence="2" id="KW-0732">Signal</keyword>
<sequence>MTFKLFSVVALATLSTIVTAELPSDVKDCLNKCITEDRTDSCAADCIGTTVEVMGKLDKCDRNCYEENHGDGDAELVCEQACESDFDKESKYSYQDILAGIDEIHTGTSGAESKSSSSDKNGVESDTVQSTKTATESATKSSTKSSSTSSTNADDDDTADSDNGASTTTFFMGSISLSAAVIAYQFS</sequence>
<accession>A0A9W8ATX9</accession>
<proteinExistence type="predicted"/>
<name>A0A9W8ATX9_9FUNG</name>
<keyword evidence="4" id="KW-1185">Reference proteome</keyword>
<evidence type="ECO:0000256" key="2">
    <source>
        <dbReference type="SAM" id="SignalP"/>
    </source>
</evidence>
<dbReference type="Proteomes" id="UP001150925">
    <property type="component" value="Unassembled WGS sequence"/>
</dbReference>
<evidence type="ECO:0000313" key="4">
    <source>
        <dbReference type="Proteomes" id="UP001150925"/>
    </source>
</evidence>
<feature type="chain" id="PRO_5040877461" evidence="2">
    <location>
        <begin position="21"/>
        <end position="187"/>
    </location>
</feature>
<comment type="caution">
    <text evidence="3">The sequence shown here is derived from an EMBL/GenBank/DDBJ whole genome shotgun (WGS) entry which is preliminary data.</text>
</comment>
<dbReference type="AlphaFoldDB" id="A0A9W8ATX9"/>
<gene>
    <name evidence="3" type="ORF">IWQ62_000853</name>
</gene>
<evidence type="ECO:0000256" key="1">
    <source>
        <dbReference type="SAM" id="MobiDB-lite"/>
    </source>
</evidence>
<protein>
    <submittedName>
        <fullName evidence="3">Uncharacterized protein</fullName>
    </submittedName>
</protein>
<feature type="compositionally biased region" description="Low complexity" evidence="1">
    <location>
        <begin position="109"/>
        <end position="152"/>
    </location>
</feature>
<feature type="region of interest" description="Disordered" evidence="1">
    <location>
        <begin position="107"/>
        <end position="165"/>
    </location>
</feature>